<keyword evidence="1" id="KW-0812">Transmembrane</keyword>
<dbReference type="InterPro" id="IPR058058">
    <property type="entry name" value="CBU_0592-like"/>
</dbReference>
<keyword evidence="1" id="KW-0472">Membrane</keyword>
<dbReference type="NCBIfam" id="NF047864">
    <property type="entry name" value="CBU_0592_membra"/>
    <property type="match status" value="1"/>
</dbReference>
<evidence type="ECO:0000259" key="2">
    <source>
        <dbReference type="Pfam" id="PF26604"/>
    </source>
</evidence>
<dbReference type="AlphaFoldDB" id="A0A4R3YSW4"/>
<keyword evidence="1" id="KW-1133">Transmembrane helix</keyword>
<feature type="transmembrane region" description="Helical" evidence="1">
    <location>
        <begin position="38"/>
        <end position="56"/>
    </location>
</feature>
<dbReference type="RefSeq" id="WP_132143450.1">
    <property type="nucleotide sequence ID" value="NZ_SMCS01000003.1"/>
</dbReference>
<name>A0A4R3YSW4_9GAMM</name>
<dbReference type="Proteomes" id="UP000295645">
    <property type="component" value="Unassembled WGS sequence"/>
</dbReference>
<organism evidence="3 4">
    <name type="scientific">Luteibacter rhizovicinus</name>
    <dbReference type="NCBI Taxonomy" id="242606"/>
    <lineage>
        <taxon>Bacteria</taxon>
        <taxon>Pseudomonadati</taxon>
        <taxon>Pseudomonadota</taxon>
        <taxon>Gammaproteobacteria</taxon>
        <taxon>Lysobacterales</taxon>
        <taxon>Rhodanobacteraceae</taxon>
        <taxon>Luteibacter</taxon>
    </lineage>
</organism>
<proteinExistence type="predicted"/>
<dbReference type="OrthoDB" id="5957557at2"/>
<dbReference type="EMBL" id="SMCS01000003">
    <property type="protein sequence ID" value="TCV94808.1"/>
    <property type="molecule type" value="Genomic_DNA"/>
</dbReference>
<evidence type="ECO:0000313" key="3">
    <source>
        <dbReference type="EMBL" id="TCV94808.1"/>
    </source>
</evidence>
<comment type="caution">
    <text evidence="3">The sequence shown here is derived from an EMBL/GenBank/DDBJ whole genome shotgun (WGS) entry which is preliminary data.</text>
</comment>
<evidence type="ECO:0000313" key="4">
    <source>
        <dbReference type="Proteomes" id="UP000295645"/>
    </source>
</evidence>
<dbReference type="Pfam" id="PF26604">
    <property type="entry name" value="CBU_0592"/>
    <property type="match status" value="1"/>
</dbReference>
<accession>A0A4R3YSW4</accession>
<protein>
    <recommendedName>
        <fullName evidence="2">CBU-0592-like domain-containing protein</fullName>
    </recommendedName>
</protein>
<reference evidence="3 4" key="1">
    <citation type="submission" date="2019-03" db="EMBL/GenBank/DDBJ databases">
        <title>Above-ground endophytic microbial communities from plants in different locations in the United States.</title>
        <authorList>
            <person name="Frank C."/>
        </authorList>
    </citation>
    <scope>NUCLEOTIDE SEQUENCE [LARGE SCALE GENOMIC DNA]</scope>
    <source>
        <strain evidence="3 4">LP_13_YM</strain>
    </source>
</reference>
<feature type="transmembrane region" description="Helical" evidence="1">
    <location>
        <begin position="6"/>
        <end position="26"/>
    </location>
</feature>
<keyword evidence="4" id="KW-1185">Reference proteome</keyword>
<sequence length="92" mass="10258">MDTHFLWHDWTGLAGVVLVLVAFFLLQAHKLGGHSYTYQSMNLLGALGILLSLIFGEFNLPAFLQELAWFLISAYGIARGVRERRAAKIIAP</sequence>
<feature type="domain" description="CBU-0592-like" evidence="2">
    <location>
        <begin position="8"/>
        <end position="84"/>
    </location>
</feature>
<gene>
    <name evidence="3" type="ORF">EC912_103293</name>
</gene>
<evidence type="ECO:0000256" key="1">
    <source>
        <dbReference type="SAM" id="Phobius"/>
    </source>
</evidence>